<accession>A0A086TLT4</accession>
<evidence type="ECO:0008006" key="4">
    <source>
        <dbReference type="Google" id="ProtNLM"/>
    </source>
</evidence>
<evidence type="ECO:0000313" key="3">
    <source>
        <dbReference type="Proteomes" id="UP000243308"/>
    </source>
</evidence>
<name>A0A086TLT4_9FUNG</name>
<protein>
    <recommendedName>
        <fullName evidence="4">Ricin B lectin domain-containing protein</fullName>
    </recommendedName>
</protein>
<dbReference type="CDD" id="cd23714">
    <property type="entry name" value="beta-trefoil_Ricin_MtaL"/>
    <property type="match status" value="1"/>
</dbReference>
<organism evidence="2 3">
    <name type="scientific">Podila verticillata NRRL 6337</name>
    <dbReference type="NCBI Taxonomy" id="1069443"/>
    <lineage>
        <taxon>Eukaryota</taxon>
        <taxon>Fungi</taxon>
        <taxon>Fungi incertae sedis</taxon>
        <taxon>Mucoromycota</taxon>
        <taxon>Mortierellomycotina</taxon>
        <taxon>Mortierellomycetes</taxon>
        <taxon>Mortierellales</taxon>
        <taxon>Mortierellaceae</taxon>
        <taxon>Podila</taxon>
    </lineage>
</organism>
<gene>
    <name evidence="2" type="ORF">MVEG_11435</name>
</gene>
<feature type="signal peptide" evidence="1">
    <location>
        <begin position="1"/>
        <end position="21"/>
    </location>
</feature>
<dbReference type="OrthoDB" id="2436199at2759"/>
<keyword evidence="1" id="KW-0732">Signal</keyword>
<proteinExistence type="predicted"/>
<feature type="chain" id="PRO_5001816057" description="Ricin B lectin domain-containing protein" evidence="1">
    <location>
        <begin position="22"/>
        <end position="176"/>
    </location>
</feature>
<reference evidence="2 3" key="1">
    <citation type="submission" date="2011-02" db="EMBL/GenBank/DDBJ databases">
        <title>The Genome Sequence of Mortierella verticillata NRRL 6337.</title>
        <authorList>
            <consortium name="The Broad Institute Genome Sequencing Platform"/>
            <person name="Russ C."/>
            <person name="Cuomo C."/>
            <person name="Burger G."/>
            <person name="Gray M.W."/>
            <person name="Holland P.W.H."/>
            <person name="King N."/>
            <person name="Lang F.B.F."/>
            <person name="Roger A.J."/>
            <person name="Ruiz-Trillo I."/>
            <person name="Young S.K."/>
            <person name="Zeng Q."/>
            <person name="Gargeya S."/>
            <person name="Alvarado L."/>
            <person name="Berlin A."/>
            <person name="Chapman S.B."/>
            <person name="Chen Z."/>
            <person name="Freedman E."/>
            <person name="Gellesch M."/>
            <person name="Goldberg J."/>
            <person name="Griggs A."/>
            <person name="Gujja S."/>
            <person name="Heilman E."/>
            <person name="Heiman D."/>
            <person name="Howarth C."/>
            <person name="Mehta T."/>
            <person name="Neiman D."/>
            <person name="Pearson M."/>
            <person name="Roberts A."/>
            <person name="Saif S."/>
            <person name="Shea T."/>
            <person name="Shenoy N."/>
            <person name="Sisk P."/>
            <person name="Stolte C."/>
            <person name="Sykes S."/>
            <person name="White J."/>
            <person name="Yandava C."/>
            <person name="Haas B."/>
            <person name="Nusbaum C."/>
            <person name="Birren B."/>
        </authorList>
    </citation>
    <scope>NUCLEOTIDE SEQUENCE [LARGE SCALE GENOMIC DNA]</scope>
    <source>
        <strain evidence="2 3">NRRL 6337</strain>
    </source>
</reference>
<evidence type="ECO:0000256" key="1">
    <source>
        <dbReference type="SAM" id="SignalP"/>
    </source>
</evidence>
<evidence type="ECO:0000313" key="2">
    <source>
        <dbReference type="EMBL" id="KFH62911.1"/>
    </source>
</evidence>
<dbReference type="Proteomes" id="UP000243308">
    <property type="component" value="Unassembled WGS sequence"/>
</dbReference>
<dbReference type="EMBL" id="KN042430">
    <property type="protein sequence ID" value="KFH62911.1"/>
    <property type="molecule type" value="Genomic_DNA"/>
</dbReference>
<sequence>MLKSATSFLALSLIALQVIVAQTIQNGIYLIEDTNSGKFLGIGPTPFVYQPIDTPVRLFDQSDRFVQYWRVEGATDGAVIISAVRFSPPGYNIVTQGNYIFVSAKKEPQLLAVESAGEGEVVIKLPYQDKIFTSNPSINPGASDILLQPAQGLPYQRYRFVSVDLYHSSPFNVQES</sequence>
<dbReference type="AlphaFoldDB" id="A0A086TLT4"/>
<keyword evidence="3" id="KW-1185">Reference proteome</keyword>